<dbReference type="GO" id="GO:0044781">
    <property type="term" value="P:bacterial-type flagellum organization"/>
    <property type="evidence" value="ECO:0007669"/>
    <property type="project" value="UniProtKB-KW"/>
</dbReference>
<protein>
    <recommendedName>
        <fullName evidence="9">Flagellar assembly protein FliH</fullName>
    </recommendedName>
</protein>
<dbReference type="EMBL" id="JWIR02000012">
    <property type="protein sequence ID" value="KKB42357.1"/>
    <property type="molecule type" value="Genomic_DNA"/>
</dbReference>
<dbReference type="NCBIfam" id="TIGR03825">
    <property type="entry name" value="FliH_bacil"/>
    <property type="match status" value="1"/>
</dbReference>
<evidence type="ECO:0000256" key="9">
    <source>
        <dbReference type="NCBIfam" id="TIGR03825"/>
    </source>
</evidence>
<evidence type="ECO:0000256" key="3">
    <source>
        <dbReference type="ARBA" id="ARBA00006602"/>
    </source>
</evidence>
<comment type="function">
    <text evidence="1">Needed for flagellar regrowth and assembly.</text>
</comment>
<keyword evidence="5" id="KW-0963">Cytoplasm</keyword>
<keyword evidence="13" id="KW-0966">Cell projection</keyword>
<comment type="subcellular location">
    <subcellularLocation>
        <location evidence="2">Cytoplasm</location>
    </subcellularLocation>
</comment>
<evidence type="ECO:0000256" key="11">
    <source>
        <dbReference type="SAM" id="MobiDB-lite"/>
    </source>
</evidence>
<dbReference type="RefSeq" id="WP_040036274.1">
    <property type="nucleotide sequence ID" value="NZ_JWIQ02000003.1"/>
</dbReference>
<evidence type="ECO:0000313" key="14">
    <source>
        <dbReference type="Proteomes" id="UP000031563"/>
    </source>
</evidence>
<organism evidence="13 14">
    <name type="scientific">Bacillus thermotolerans</name>
    <name type="common">Quasibacillus thermotolerans</name>
    <dbReference type="NCBI Taxonomy" id="1221996"/>
    <lineage>
        <taxon>Bacteria</taxon>
        <taxon>Bacillati</taxon>
        <taxon>Bacillota</taxon>
        <taxon>Bacilli</taxon>
        <taxon>Bacillales</taxon>
        <taxon>Bacillaceae</taxon>
        <taxon>Bacillus</taxon>
    </lineage>
</organism>
<dbReference type="PANTHER" id="PTHR34982:SF1">
    <property type="entry name" value="FLAGELLAR ASSEMBLY PROTEIN FLIH"/>
    <property type="match status" value="1"/>
</dbReference>
<reference evidence="13" key="1">
    <citation type="submission" date="2015-02" db="EMBL/GenBank/DDBJ databases">
        <title>Genome Assembly of Bacillaceae bacterium MTCC 8252.</title>
        <authorList>
            <person name="Verma A."/>
            <person name="Khatri I."/>
            <person name="Mual P."/>
            <person name="Subramanian S."/>
            <person name="Krishnamurthi S."/>
        </authorList>
    </citation>
    <scope>NUCLEOTIDE SEQUENCE [LARGE SCALE GENOMIC DNA]</scope>
    <source>
        <strain evidence="13">MTCC 8252</strain>
    </source>
</reference>
<dbReference type="GO" id="GO:0015031">
    <property type="term" value="P:protein transport"/>
    <property type="evidence" value="ECO:0007669"/>
    <property type="project" value="UniProtKB-KW"/>
</dbReference>
<dbReference type="InterPro" id="IPR018035">
    <property type="entry name" value="Flagellar_FliH/T3SS_HrpE"/>
</dbReference>
<dbReference type="PANTHER" id="PTHR34982">
    <property type="entry name" value="YOP PROTEINS TRANSLOCATION PROTEIN L"/>
    <property type="match status" value="1"/>
</dbReference>
<dbReference type="InterPro" id="IPR051472">
    <property type="entry name" value="T3SS_Stator/FliH"/>
</dbReference>
<keyword evidence="13" id="KW-0282">Flagellum</keyword>
<evidence type="ECO:0000256" key="4">
    <source>
        <dbReference type="ARBA" id="ARBA00022448"/>
    </source>
</evidence>
<evidence type="ECO:0000256" key="10">
    <source>
        <dbReference type="SAM" id="Coils"/>
    </source>
</evidence>
<feature type="coiled-coil region" evidence="10">
    <location>
        <begin position="122"/>
        <end position="149"/>
    </location>
</feature>
<evidence type="ECO:0000256" key="7">
    <source>
        <dbReference type="ARBA" id="ARBA00022927"/>
    </source>
</evidence>
<gene>
    <name evidence="13" type="ORF">QY95_00206</name>
</gene>
<feature type="domain" description="Flagellar assembly protein FliH/Type III secretion system HrpE" evidence="12">
    <location>
        <begin position="125"/>
        <end position="244"/>
    </location>
</feature>
<sequence length="258" mass="29743">MSKIIKSHRTASKREGSKVIQLKPLPSQVSPAEQEADLYAAYFEDEKAKMLEEIEVSARLMEEQAKQALRQAEEEIQQQKQAWEEEKQLLSRQAYDEGFLAGQEQGRREGYKEYEGLITVAKETVDSSKQEYERNVQKAEKTILAIAIKSAEKIIGQQLSDDKSAFLSMIQQALKEMPDQQEIQIHVHPSRYPFVLDQKEELEAMFPLEILCYIYPNEKLSENGCFIETSHGRIDISLDSQLEELRKQLFALFEGDVH</sequence>
<keyword evidence="7" id="KW-0653">Protein transport</keyword>
<comment type="caution">
    <text evidence="13">The sequence shown here is derived from an EMBL/GenBank/DDBJ whole genome shotgun (WGS) entry which is preliminary data.</text>
</comment>
<dbReference type="InterPro" id="IPR022524">
    <property type="entry name" value="FliH_Bacilli"/>
</dbReference>
<accession>A0A0F5IB03</accession>
<keyword evidence="6" id="KW-1005">Bacterial flagellum biogenesis</keyword>
<evidence type="ECO:0000256" key="5">
    <source>
        <dbReference type="ARBA" id="ARBA00022490"/>
    </source>
</evidence>
<evidence type="ECO:0000256" key="6">
    <source>
        <dbReference type="ARBA" id="ARBA00022795"/>
    </source>
</evidence>
<dbReference type="GO" id="GO:0009288">
    <property type="term" value="C:bacterial-type flagellum"/>
    <property type="evidence" value="ECO:0007669"/>
    <property type="project" value="InterPro"/>
</dbReference>
<dbReference type="PRINTS" id="PR01003">
    <property type="entry name" value="FLGFLIH"/>
</dbReference>
<dbReference type="AlphaFoldDB" id="A0A0F5IB03"/>
<dbReference type="GO" id="GO:0005829">
    <property type="term" value="C:cytosol"/>
    <property type="evidence" value="ECO:0007669"/>
    <property type="project" value="TreeGrafter"/>
</dbReference>
<dbReference type="InterPro" id="IPR000563">
    <property type="entry name" value="Flag_FliH"/>
</dbReference>
<dbReference type="GO" id="GO:0071973">
    <property type="term" value="P:bacterial-type flagellum-dependent cell motility"/>
    <property type="evidence" value="ECO:0007669"/>
    <property type="project" value="InterPro"/>
</dbReference>
<evidence type="ECO:0000256" key="8">
    <source>
        <dbReference type="ARBA" id="ARBA00023225"/>
    </source>
</evidence>
<keyword evidence="13" id="KW-0969">Cilium</keyword>
<feature type="coiled-coil region" evidence="10">
    <location>
        <begin position="51"/>
        <end position="93"/>
    </location>
</feature>
<feature type="compositionally biased region" description="Basic residues" evidence="11">
    <location>
        <begin position="1"/>
        <end position="11"/>
    </location>
</feature>
<keyword evidence="8" id="KW-1006">Bacterial flagellum protein export</keyword>
<keyword evidence="14" id="KW-1185">Reference proteome</keyword>
<dbReference type="GO" id="GO:0003774">
    <property type="term" value="F:cytoskeletal motor activity"/>
    <property type="evidence" value="ECO:0007669"/>
    <property type="project" value="InterPro"/>
</dbReference>
<keyword evidence="4" id="KW-0813">Transport</keyword>
<dbReference type="SUPFAM" id="SSF160527">
    <property type="entry name" value="V-type ATPase subunit E-like"/>
    <property type="match status" value="1"/>
</dbReference>
<comment type="similarity">
    <text evidence="3">Belongs to the FliH family.</text>
</comment>
<name>A0A0F5IB03_BACTR</name>
<dbReference type="Proteomes" id="UP000031563">
    <property type="component" value="Unassembled WGS sequence"/>
</dbReference>
<evidence type="ECO:0000259" key="12">
    <source>
        <dbReference type="Pfam" id="PF02108"/>
    </source>
</evidence>
<evidence type="ECO:0000256" key="2">
    <source>
        <dbReference type="ARBA" id="ARBA00004496"/>
    </source>
</evidence>
<feature type="region of interest" description="Disordered" evidence="11">
    <location>
        <begin position="1"/>
        <end position="28"/>
    </location>
</feature>
<evidence type="ECO:0000313" key="13">
    <source>
        <dbReference type="EMBL" id="KKB42357.1"/>
    </source>
</evidence>
<dbReference type="Pfam" id="PF02108">
    <property type="entry name" value="FliH"/>
    <property type="match status" value="1"/>
</dbReference>
<evidence type="ECO:0000256" key="1">
    <source>
        <dbReference type="ARBA" id="ARBA00003041"/>
    </source>
</evidence>
<dbReference type="STRING" id="1221996.QY95_00206"/>
<proteinExistence type="inferred from homology"/>
<keyword evidence="10" id="KW-0175">Coiled coil</keyword>